<dbReference type="EMBL" id="JBJJXI010000070">
    <property type="protein sequence ID" value="KAL3396549.1"/>
    <property type="molecule type" value="Genomic_DNA"/>
</dbReference>
<evidence type="ECO:0000313" key="6">
    <source>
        <dbReference type="EMBL" id="KAL3396549.1"/>
    </source>
</evidence>
<comment type="subcellular location">
    <subcellularLocation>
        <location evidence="1">Peroxisome</location>
    </subcellularLocation>
</comment>
<evidence type="ECO:0000256" key="1">
    <source>
        <dbReference type="ARBA" id="ARBA00004275"/>
    </source>
</evidence>
<keyword evidence="3" id="KW-0576">Peroxisome</keyword>
<dbReference type="FunFam" id="3.30.300.30:FF:000007">
    <property type="entry name" value="4-coumarate--CoA ligase 2"/>
    <property type="match status" value="1"/>
</dbReference>
<dbReference type="PROSITE" id="PS00455">
    <property type="entry name" value="AMP_BINDING"/>
    <property type="match status" value="1"/>
</dbReference>
<name>A0ABD2WTZ9_9HYME</name>
<dbReference type="AlphaFoldDB" id="A0ABD2WTZ9"/>
<evidence type="ECO:0000259" key="4">
    <source>
        <dbReference type="Pfam" id="PF00501"/>
    </source>
</evidence>
<evidence type="ECO:0000259" key="5">
    <source>
        <dbReference type="Pfam" id="PF13193"/>
    </source>
</evidence>
<dbReference type="InterPro" id="IPR000873">
    <property type="entry name" value="AMP-dep_synth/lig_dom"/>
</dbReference>
<gene>
    <name evidence="6" type="ORF">TKK_009439</name>
</gene>
<dbReference type="GO" id="GO:0003824">
    <property type="term" value="F:catalytic activity"/>
    <property type="evidence" value="ECO:0007669"/>
    <property type="project" value="UniProtKB-ARBA"/>
</dbReference>
<dbReference type="SUPFAM" id="SSF56801">
    <property type="entry name" value="Acetyl-CoA synthetase-like"/>
    <property type="match status" value="1"/>
</dbReference>
<dbReference type="GO" id="GO:0005777">
    <property type="term" value="C:peroxisome"/>
    <property type="evidence" value="ECO:0007669"/>
    <property type="project" value="UniProtKB-SubCell"/>
</dbReference>
<dbReference type="Pfam" id="PF00501">
    <property type="entry name" value="AMP-binding"/>
    <property type="match status" value="1"/>
</dbReference>
<dbReference type="InterPro" id="IPR020845">
    <property type="entry name" value="AMP-binding_CS"/>
</dbReference>
<evidence type="ECO:0000256" key="3">
    <source>
        <dbReference type="ARBA" id="ARBA00023140"/>
    </source>
</evidence>
<dbReference type="Gene3D" id="3.40.50.12780">
    <property type="entry name" value="N-terminal domain of ligase-like"/>
    <property type="match status" value="1"/>
</dbReference>
<accession>A0ABD2WTZ9</accession>
<proteinExistence type="inferred from homology"/>
<dbReference type="CDD" id="cd05911">
    <property type="entry name" value="Firefly_Luc_like"/>
    <property type="match status" value="1"/>
</dbReference>
<evidence type="ECO:0000256" key="2">
    <source>
        <dbReference type="ARBA" id="ARBA00006432"/>
    </source>
</evidence>
<comment type="similarity">
    <text evidence="2">Belongs to the ATP-dependent AMP-binding enzyme family.</text>
</comment>
<dbReference type="Proteomes" id="UP001627154">
    <property type="component" value="Unassembled WGS sequence"/>
</dbReference>
<feature type="domain" description="AMP-binding enzyme C-terminal" evidence="5">
    <location>
        <begin position="480"/>
        <end position="557"/>
    </location>
</feature>
<dbReference type="InterPro" id="IPR042099">
    <property type="entry name" value="ANL_N_sf"/>
</dbReference>
<reference evidence="6 7" key="1">
    <citation type="journal article" date="2024" name="bioRxiv">
        <title>A reference genome for Trichogramma kaykai: A tiny desert-dwelling parasitoid wasp with competing sex-ratio distorters.</title>
        <authorList>
            <person name="Culotta J."/>
            <person name="Lindsey A.R."/>
        </authorList>
    </citation>
    <scope>NUCLEOTIDE SEQUENCE [LARGE SCALE GENOMIC DNA]</scope>
    <source>
        <strain evidence="6 7">KSX58</strain>
    </source>
</reference>
<dbReference type="PANTHER" id="PTHR24096:SF394">
    <property type="entry name" value="LUCIFERIN 4-MONOOXYGENASE"/>
    <property type="match status" value="1"/>
</dbReference>
<protein>
    <submittedName>
        <fullName evidence="6">Uncharacterized protein</fullName>
    </submittedName>
</protein>
<sequence length="570" mass="62196">MLTSKCKLIARGCVGIVSKSASPKPRTCSSSVKVLKSVYGEVDVPEQTLSQFVFADAHKWRDLPALTCGVSGRSYTYGMIQQLCQRGARALLANTDLEPGDRIGLLLPNVPEFTLAVHASLQAGLVVTYANPLFTVHELTRQFTSAKVRCIVTVPQLLELAQAVAKSLPAYDCTINIGGEPSPQNKILGLESLTSTEKKVDLPEVRSSDIAVLPYSSGTTGVPKGVMLSHRNLVVNIMQLLHPQLVEETDPLTFQDVSLTVLPFFHIYGFNAILNYLAKIGSHLVSMPKFTPQDYIKCLLEYQPTVLFVVPSLLLFLITHPEVTPRHLASVNKIFCGAAPLKKGLIDQFYEKIGRTDCTITQGYGMTETSPGITITPYNMPYSKSGSCGRLLPSTLARVIDLSDGHVVGVPNRPGELLVKGPQVMQGYLDNPGATSDVIDTHGWFHTGDVVYYDEEEYFYIIDRTKELIKVKGNQVSPTELESLLLEIPGVADAAVVGIPDSFAGELPKAFIVRKPGFDDMTVDSVQDFVTPKVATYKKLAGGVEFVEAIPRNPSGKILRNELKNLCSQN</sequence>
<dbReference type="PANTHER" id="PTHR24096">
    <property type="entry name" value="LONG-CHAIN-FATTY-ACID--COA LIGASE"/>
    <property type="match status" value="1"/>
</dbReference>
<feature type="domain" description="AMP-dependent synthetase/ligase" evidence="4">
    <location>
        <begin position="55"/>
        <end position="429"/>
    </location>
</feature>
<keyword evidence="7" id="KW-1185">Reference proteome</keyword>
<dbReference type="InterPro" id="IPR025110">
    <property type="entry name" value="AMP-bd_C"/>
</dbReference>
<comment type="caution">
    <text evidence="6">The sequence shown here is derived from an EMBL/GenBank/DDBJ whole genome shotgun (WGS) entry which is preliminary data.</text>
</comment>
<dbReference type="Pfam" id="PF13193">
    <property type="entry name" value="AMP-binding_C"/>
    <property type="match status" value="1"/>
</dbReference>
<dbReference type="InterPro" id="IPR045851">
    <property type="entry name" value="AMP-bd_C_sf"/>
</dbReference>
<dbReference type="Gene3D" id="3.30.300.30">
    <property type="match status" value="1"/>
</dbReference>
<organism evidence="6 7">
    <name type="scientific">Trichogramma kaykai</name>
    <dbReference type="NCBI Taxonomy" id="54128"/>
    <lineage>
        <taxon>Eukaryota</taxon>
        <taxon>Metazoa</taxon>
        <taxon>Ecdysozoa</taxon>
        <taxon>Arthropoda</taxon>
        <taxon>Hexapoda</taxon>
        <taxon>Insecta</taxon>
        <taxon>Pterygota</taxon>
        <taxon>Neoptera</taxon>
        <taxon>Endopterygota</taxon>
        <taxon>Hymenoptera</taxon>
        <taxon>Apocrita</taxon>
        <taxon>Proctotrupomorpha</taxon>
        <taxon>Chalcidoidea</taxon>
        <taxon>Trichogrammatidae</taxon>
        <taxon>Trichogramma</taxon>
    </lineage>
</organism>
<evidence type="ECO:0000313" key="7">
    <source>
        <dbReference type="Proteomes" id="UP001627154"/>
    </source>
</evidence>